<dbReference type="Gene3D" id="2.60.40.1220">
    <property type="match status" value="1"/>
</dbReference>
<feature type="compositionally biased region" description="Low complexity" evidence="2">
    <location>
        <begin position="171"/>
        <end position="181"/>
    </location>
</feature>
<accession>A0A0C2VVD9</accession>
<keyword evidence="1" id="KW-0732">Signal</keyword>
<evidence type="ECO:0000256" key="2">
    <source>
        <dbReference type="SAM" id="MobiDB-lite"/>
    </source>
</evidence>
<dbReference type="OrthoDB" id="9778998at2"/>
<dbReference type="AlphaFoldDB" id="A0A0C2VVD9"/>
<dbReference type="EMBL" id="JXRR01000001">
    <property type="protein sequence ID" value="KIL52877.1"/>
    <property type="molecule type" value="Genomic_DNA"/>
</dbReference>
<comment type="caution">
    <text evidence="3">The sequence shown here is derived from an EMBL/GenBank/DDBJ whole genome shotgun (WGS) entry which is preliminary data.</text>
</comment>
<feature type="region of interest" description="Disordered" evidence="2">
    <location>
        <begin position="166"/>
        <end position="194"/>
    </location>
</feature>
<gene>
    <name evidence="3" type="ORF">KR50_02060</name>
</gene>
<organism evidence="3 4">
    <name type="scientific">Jeotgalibacillus campisalis</name>
    <dbReference type="NCBI Taxonomy" id="220754"/>
    <lineage>
        <taxon>Bacteria</taxon>
        <taxon>Bacillati</taxon>
        <taxon>Bacillota</taxon>
        <taxon>Bacilli</taxon>
        <taxon>Bacillales</taxon>
        <taxon>Caryophanaceae</taxon>
        <taxon>Jeotgalibacillus</taxon>
    </lineage>
</organism>
<protein>
    <recommendedName>
        <fullName evidence="5">SbsA Ig-like domain-containing protein</fullName>
    </recommendedName>
</protein>
<proteinExistence type="predicted"/>
<evidence type="ECO:0000313" key="4">
    <source>
        <dbReference type="Proteomes" id="UP000031972"/>
    </source>
</evidence>
<name>A0A0C2VVD9_9BACL</name>
<dbReference type="Pfam" id="PF09826">
    <property type="entry name" value="Beta_propel"/>
    <property type="match status" value="1"/>
</dbReference>
<dbReference type="PATRIC" id="fig|220754.4.peg.209"/>
<reference evidence="3 4" key="1">
    <citation type="submission" date="2015-01" db="EMBL/GenBank/DDBJ databases">
        <title>Jeotgalibacillus campisalis genome sequencing.</title>
        <authorList>
            <person name="Goh K.M."/>
            <person name="Chan K.-G."/>
            <person name="Yaakop A.S."/>
            <person name="Ee R."/>
            <person name="Gan H.M."/>
            <person name="Chan C.S."/>
        </authorList>
    </citation>
    <scope>NUCLEOTIDE SEQUENCE [LARGE SCALE GENOMIC DNA]</scope>
    <source>
        <strain evidence="3 4">SF-57</strain>
    </source>
</reference>
<dbReference type="Proteomes" id="UP000031972">
    <property type="component" value="Unassembled WGS sequence"/>
</dbReference>
<evidence type="ECO:0000256" key="1">
    <source>
        <dbReference type="ARBA" id="ARBA00022729"/>
    </source>
</evidence>
<evidence type="ECO:0008006" key="5">
    <source>
        <dbReference type="Google" id="ProtNLM"/>
    </source>
</evidence>
<dbReference type="InterPro" id="IPR019198">
    <property type="entry name" value="Beta_propeller_containing"/>
</dbReference>
<dbReference type="RefSeq" id="WP_041053700.1">
    <property type="nucleotide sequence ID" value="NZ_JXRR01000001.1"/>
</dbReference>
<evidence type="ECO:0000313" key="3">
    <source>
        <dbReference type="EMBL" id="KIL52877.1"/>
    </source>
</evidence>
<sequence length="724" mass="80398">MNRKRWLLLSLFVILSAGLWAGVYFMQPAVSGLAGSSAPAYVFKDKVWNLNFTKPMDASTITEDSVFVQNEESERVPVTVSLDDAGTVLTVTAPEDGYTNLQKYTLHLSDDLKSKLGLGIRDEQVVAFEVVDELPAADSTDYLKQYFTAILDKQKTQDLDYNAFSEESESAADTAESSSDAMGGDDGYSETNNQVDGVNEADVVQTDGEFIYHITGNQLVHIVEVGARESMEPVSAINFEDEFYPSQLFLKEDTLIVIGDKWMTRAYPDQEKPRESRESQPAADMSVTIAKIYSVSDPAKPELIREAGAEGYFNSARMIDSHLYFVTTFSPNFWLLEEDPDVELRPHTWDSKGGESFEPVAAADISIIPENEQGEYALITAVDVSTPDSEVTTETYLGTGGQLYMSEKSLYLATSNGPYTIMPIDIMPAGQGASETTIYKFDIDGSSVDFSSQGTVKGGVLNQFSMDEHDGHFRIATSEGNTFGNNRNSLNHLFILNDRMEQVGSVEGLAKGERIYSARFMGDKAYMVTFRETDPLFVIDTANPEAPEVLGELKIPGFSTYLHPLDENHLIGFGVDTEVMKSESAGDPPQVRQTGMKISLFDITDFSNPKEKDTEIIGGPGTFSTLMHDHKALFHHKERNLFGFPIVMYDEKTDTNEMNFVSQGALLYTITKNNGIQLASEIMDEKQSGQQYEDWDSQIQRLLYIGDTLYSVRANKVESHDLPE</sequence>
<keyword evidence="4" id="KW-1185">Reference proteome</keyword>
<dbReference type="InterPro" id="IPR014755">
    <property type="entry name" value="Cu-Rt/internalin_Ig-like"/>
</dbReference>